<dbReference type="SUPFAM" id="SSF48371">
    <property type="entry name" value="ARM repeat"/>
    <property type="match status" value="1"/>
</dbReference>
<dbReference type="PROSITE" id="PS51184">
    <property type="entry name" value="JMJC"/>
    <property type="match status" value="1"/>
</dbReference>
<dbReference type="Pfam" id="PF13646">
    <property type="entry name" value="HEAT_2"/>
    <property type="match status" value="1"/>
</dbReference>
<proteinExistence type="predicted"/>
<dbReference type="InterPro" id="IPR016024">
    <property type="entry name" value="ARM-type_fold"/>
</dbReference>
<evidence type="ECO:0000259" key="1">
    <source>
        <dbReference type="PROSITE" id="PS51184"/>
    </source>
</evidence>
<comment type="caution">
    <text evidence="2">The sequence shown here is derived from an EMBL/GenBank/DDBJ whole genome shotgun (WGS) entry which is preliminary data.</text>
</comment>
<feature type="domain" description="JmjC" evidence="1">
    <location>
        <begin position="86"/>
        <end position="267"/>
    </location>
</feature>
<accession>G4M3V9</accession>
<dbReference type="Proteomes" id="UP000003511">
    <property type="component" value="Unassembled WGS sequence"/>
</dbReference>
<reference evidence="2 3" key="2">
    <citation type="submission" date="2011-10" db="EMBL/GenBank/DDBJ databases">
        <title>Draft genome sequence of Candidatus Burkholderia kirkii.</title>
        <authorList>
            <person name="Carlier A.L."/>
            <person name="Eberl L."/>
        </authorList>
    </citation>
    <scope>NUCLEOTIDE SEQUENCE [LARGE SCALE GENOMIC DNA]</scope>
    <source>
        <strain evidence="2 3">UZHbot1</strain>
    </source>
</reference>
<reference evidence="2 3" key="1">
    <citation type="submission" date="2011-09" db="EMBL/GenBank/DDBJ databases">
        <authorList>
            <person name="Carlier A."/>
        </authorList>
    </citation>
    <scope>NUCLEOTIDE SEQUENCE [LARGE SCALE GENOMIC DNA]</scope>
    <source>
        <strain evidence="2 3">UZHbot1</strain>
    </source>
</reference>
<dbReference type="BioCyc" id="CBUR1055526:G10QW-314-MONOMER"/>
<protein>
    <recommendedName>
        <fullName evidence="1">JmjC domain-containing protein</fullName>
    </recommendedName>
</protein>
<dbReference type="EMBL" id="CAFE01000020">
    <property type="protein sequence ID" value="CCD35836.1"/>
    <property type="molecule type" value="Genomic_DNA"/>
</dbReference>
<dbReference type="SUPFAM" id="SSF51197">
    <property type="entry name" value="Clavaminate synthase-like"/>
    <property type="match status" value="1"/>
</dbReference>
<gene>
    <name evidence="2" type="ORF">BKIR_c114_0662</name>
</gene>
<dbReference type="Pfam" id="PF08007">
    <property type="entry name" value="JmjC_2"/>
    <property type="match status" value="1"/>
</dbReference>
<dbReference type="InterPro" id="IPR003347">
    <property type="entry name" value="JmjC_dom"/>
</dbReference>
<keyword evidence="3" id="KW-1185">Reference proteome</keyword>
<dbReference type="Gene3D" id="1.25.10.10">
    <property type="entry name" value="Leucine-rich Repeat Variant"/>
    <property type="match status" value="1"/>
</dbReference>
<sequence length="697" mass="80315">METHIFDPHQLDQIYAHYEEYGSAIRRCYEPELRNTILKPRLFERAFRFDSVKTDEVLMHLFNVMRHQMAFTDARLFRVYLDGNLSAEADDWIRYTEPHRSERLESWLQRSMGYRHFGIIINHAEKWSDTLAGFTAEFVEPIMESLGKNHTNVEISFFIGNYGNTPFGIHLDDPYSSVVHLQFGAAKTMYLWNDEVFTQCDGIHHRFDVDNLKVYAESYKIESGDVFVLPPHYWHIGEATDFSVGLAIAISRETDVSLVRNTLGYATTNRENFIEFKEYLTSEEAELTSISTWFANTAQHYQISLASNRGLKSPYTSNHHSLSLNDPKKVFLDKMFPPMMMEIGGKQWVYSRGNRKGMKGKGTFERLIGTITNGAMEMQEISRILKNEDDHVAHAESIELLAWLIETSSVRVMDDQLTKCSSSSTSICSLPTLKNAVAQVMDQKDADFFDLTPLMNDLCRENIIELLNDVLERREITSSYELLSEDHIYLHRQKSFHLLMRFIGKSTRNTLYANEFDVFVLNPTTDVIVVPLYECQSNPDNMYQPKKLRRLDDIKLEPNKPYCFEAYKYILDFECDAQKDAFVLIAHSEPKGWLTWIYDRESLAPIESISTNLQASRIQLYVRLLGAMKSEQSVPTLEKLATSNYANFVRWEAVESLSRINSSRCLTVLRQLAANDADHVIQKIAGQSMCLSGATPN</sequence>
<organism evidence="2 3">
    <name type="scientific">Candidatus Paraburkholderia kirkii UZHbot1</name>
    <dbReference type="NCBI Taxonomy" id="1055526"/>
    <lineage>
        <taxon>Bacteria</taxon>
        <taxon>Pseudomonadati</taxon>
        <taxon>Pseudomonadota</taxon>
        <taxon>Betaproteobacteria</taxon>
        <taxon>Burkholderiales</taxon>
        <taxon>Burkholderiaceae</taxon>
        <taxon>Paraburkholderia</taxon>
    </lineage>
</organism>
<dbReference type="STRING" id="1055526.BKIR_c114_0662"/>
<dbReference type="HOGENOM" id="CLU_395202_0_0_4"/>
<dbReference type="InterPro" id="IPR011989">
    <property type="entry name" value="ARM-like"/>
</dbReference>
<dbReference type="Gene3D" id="2.60.120.650">
    <property type="entry name" value="Cupin"/>
    <property type="match status" value="1"/>
</dbReference>
<dbReference type="AlphaFoldDB" id="G4M3V9"/>
<evidence type="ECO:0000313" key="3">
    <source>
        <dbReference type="Proteomes" id="UP000003511"/>
    </source>
</evidence>
<name>G4M3V9_9BURK</name>
<evidence type="ECO:0000313" key="2">
    <source>
        <dbReference type="EMBL" id="CCD35836.1"/>
    </source>
</evidence>